<reference evidence="1 2" key="2">
    <citation type="journal article" date="2022" name="Mol. Ecol. Resour.">
        <title>The genomes of chicory, endive, great burdock and yacon provide insights into Asteraceae paleo-polyploidization history and plant inulin production.</title>
        <authorList>
            <person name="Fan W."/>
            <person name="Wang S."/>
            <person name="Wang H."/>
            <person name="Wang A."/>
            <person name="Jiang F."/>
            <person name="Liu H."/>
            <person name="Zhao H."/>
            <person name="Xu D."/>
            <person name="Zhang Y."/>
        </authorList>
    </citation>
    <scope>NUCLEOTIDE SEQUENCE [LARGE SCALE GENOMIC DNA]</scope>
    <source>
        <strain evidence="2">cv. Yunnan</strain>
        <tissue evidence="1">Leaves</tissue>
    </source>
</reference>
<proteinExistence type="predicted"/>
<gene>
    <name evidence="1" type="ORF">L1987_74645</name>
</gene>
<dbReference type="EMBL" id="CM042042">
    <property type="protein sequence ID" value="KAI3704425.1"/>
    <property type="molecule type" value="Genomic_DNA"/>
</dbReference>
<name>A0ACB9A7N4_9ASTR</name>
<comment type="caution">
    <text evidence="1">The sequence shown here is derived from an EMBL/GenBank/DDBJ whole genome shotgun (WGS) entry which is preliminary data.</text>
</comment>
<organism evidence="1 2">
    <name type="scientific">Smallanthus sonchifolius</name>
    <dbReference type="NCBI Taxonomy" id="185202"/>
    <lineage>
        <taxon>Eukaryota</taxon>
        <taxon>Viridiplantae</taxon>
        <taxon>Streptophyta</taxon>
        <taxon>Embryophyta</taxon>
        <taxon>Tracheophyta</taxon>
        <taxon>Spermatophyta</taxon>
        <taxon>Magnoliopsida</taxon>
        <taxon>eudicotyledons</taxon>
        <taxon>Gunneridae</taxon>
        <taxon>Pentapetalae</taxon>
        <taxon>asterids</taxon>
        <taxon>campanulids</taxon>
        <taxon>Asterales</taxon>
        <taxon>Asteraceae</taxon>
        <taxon>Asteroideae</taxon>
        <taxon>Heliantheae alliance</taxon>
        <taxon>Millerieae</taxon>
        <taxon>Smallanthus</taxon>
    </lineage>
</organism>
<protein>
    <submittedName>
        <fullName evidence="1">Uncharacterized protein</fullName>
    </submittedName>
</protein>
<dbReference type="Proteomes" id="UP001056120">
    <property type="component" value="Linkage Group LG25"/>
</dbReference>
<evidence type="ECO:0000313" key="1">
    <source>
        <dbReference type="EMBL" id="KAI3704425.1"/>
    </source>
</evidence>
<evidence type="ECO:0000313" key="2">
    <source>
        <dbReference type="Proteomes" id="UP001056120"/>
    </source>
</evidence>
<reference evidence="2" key="1">
    <citation type="journal article" date="2022" name="Mol. Ecol. Resour.">
        <title>The genomes of chicory, endive, great burdock and yacon provide insights into Asteraceae palaeo-polyploidization history and plant inulin production.</title>
        <authorList>
            <person name="Fan W."/>
            <person name="Wang S."/>
            <person name="Wang H."/>
            <person name="Wang A."/>
            <person name="Jiang F."/>
            <person name="Liu H."/>
            <person name="Zhao H."/>
            <person name="Xu D."/>
            <person name="Zhang Y."/>
        </authorList>
    </citation>
    <scope>NUCLEOTIDE SEQUENCE [LARGE SCALE GENOMIC DNA]</scope>
    <source>
        <strain evidence="2">cv. Yunnan</strain>
    </source>
</reference>
<sequence>MVNDNPELKAKLEKLQKKSKSKKVTDEKNAKSEGRLKVDKFDPERMEINIGNVQTKVDKESVHQLLGIPNGREELTSLTYKKKLEGNVMSWRNLCKEKHVAPPDIVKRISQSSDDDSILFKLDFLLLYVDRVNCPSENIERKMRPIQFWTMNALRSREECEINNGGFGLGEVQELYVDLKGDESDMDEKCNEKEPNMENVSDDFFQPDNLTDIERMIMFFIIFRKQRGKRICGSVYKEIIDVEKDVADTEKIEADTEKDVAVDTKKDVAGDIEKDVEKDKEKERIDPEEKENETTNIEVKVKEIIDTEKKENEIIDPTLPNFSFKLSQSTQESEKESKVDEPTEKTKELLKDGKKKASTPENKYVRKNEKRLKTVTEPLRSPYM</sequence>
<accession>A0ACB9A7N4</accession>
<keyword evidence="2" id="KW-1185">Reference proteome</keyword>